<dbReference type="Gene3D" id="3.80.10.10">
    <property type="entry name" value="Ribonuclease Inhibitor"/>
    <property type="match status" value="1"/>
</dbReference>
<dbReference type="GO" id="GO:0015276">
    <property type="term" value="F:ligand-gated monoatomic ion channel activity"/>
    <property type="evidence" value="ECO:0007669"/>
    <property type="project" value="InterPro"/>
</dbReference>
<keyword evidence="20" id="KW-1185">Reference proteome</keyword>
<feature type="transmembrane region" description="Helical" evidence="16">
    <location>
        <begin position="197"/>
        <end position="215"/>
    </location>
</feature>
<dbReference type="EMBL" id="CAJPVJ010000408">
    <property type="protein sequence ID" value="CAG2162366.1"/>
    <property type="molecule type" value="Genomic_DNA"/>
</dbReference>
<organism evidence="19">
    <name type="scientific">Oppiella nova</name>
    <dbReference type="NCBI Taxonomy" id="334625"/>
    <lineage>
        <taxon>Eukaryota</taxon>
        <taxon>Metazoa</taxon>
        <taxon>Ecdysozoa</taxon>
        <taxon>Arthropoda</taxon>
        <taxon>Chelicerata</taxon>
        <taxon>Arachnida</taxon>
        <taxon>Acari</taxon>
        <taxon>Acariformes</taxon>
        <taxon>Sarcoptiformes</taxon>
        <taxon>Oribatida</taxon>
        <taxon>Brachypylina</taxon>
        <taxon>Oppioidea</taxon>
        <taxon>Oppiidae</taxon>
        <taxon>Oppiella</taxon>
    </lineage>
</organism>
<keyword evidence="2" id="KW-0813">Transport</keyword>
<evidence type="ECO:0000256" key="16">
    <source>
        <dbReference type="SAM" id="Phobius"/>
    </source>
</evidence>
<keyword evidence="3" id="KW-1003">Cell membrane</keyword>
<dbReference type="InterPro" id="IPR032675">
    <property type="entry name" value="LRR_dom_sf"/>
</dbReference>
<dbReference type="SMART" id="SM00918">
    <property type="entry name" value="Lig_chan-Glu_bd"/>
    <property type="match status" value="1"/>
</dbReference>
<evidence type="ECO:0008006" key="21">
    <source>
        <dbReference type="Google" id="ProtNLM"/>
    </source>
</evidence>
<gene>
    <name evidence="19" type="ORF">ONB1V03_LOCUS1961</name>
</gene>
<comment type="subcellular location">
    <subcellularLocation>
        <location evidence="15">Postsynaptic cell membrane</location>
        <topology evidence="15">Multi-pass membrane protein</topology>
    </subcellularLocation>
</comment>
<dbReference type="EMBL" id="OC915233">
    <property type="protein sequence ID" value="CAD7639400.1"/>
    <property type="molecule type" value="Genomic_DNA"/>
</dbReference>
<reference evidence="19" key="1">
    <citation type="submission" date="2020-11" db="EMBL/GenBank/DDBJ databases">
        <authorList>
            <person name="Tran Van P."/>
        </authorList>
    </citation>
    <scope>NUCLEOTIDE SEQUENCE</scope>
</reference>
<evidence type="ECO:0000256" key="13">
    <source>
        <dbReference type="ARBA" id="ARBA00023286"/>
    </source>
</evidence>
<evidence type="ECO:0000259" key="17">
    <source>
        <dbReference type="SMART" id="SM00079"/>
    </source>
</evidence>
<dbReference type="Proteomes" id="UP000728032">
    <property type="component" value="Unassembled WGS sequence"/>
</dbReference>
<keyword evidence="8" id="KW-0406">Ion transport</keyword>
<keyword evidence="14" id="KW-0407">Ion channel</keyword>
<dbReference type="SMART" id="SM00079">
    <property type="entry name" value="PBPe"/>
    <property type="match status" value="1"/>
</dbReference>
<evidence type="ECO:0000256" key="1">
    <source>
        <dbReference type="ARBA" id="ARBA00008685"/>
    </source>
</evidence>
<evidence type="ECO:0000256" key="15">
    <source>
        <dbReference type="ARBA" id="ARBA00034104"/>
    </source>
</evidence>
<keyword evidence="10" id="KW-0675">Receptor</keyword>
<evidence type="ECO:0000256" key="11">
    <source>
        <dbReference type="ARBA" id="ARBA00023180"/>
    </source>
</evidence>
<dbReference type="AlphaFoldDB" id="A0A7R9LCY7"/>
<dbReference type="InterPro" id="IPR019594">
    <property type="entry name" value="Glu/Gly-bd"/>
</dbReference>
<comment type="similarity">
    <text evidence="1">Belongs to the glutamate-gated ion channel (TC 1.A.10.1) family.</text>
</comment>
<evidence type="ECO:0000256" key="14">
    <source>
        <dbReference type="ARBA" id="ARBA00023303"/>
    </source>
</evidence>
<dbReference type="SUPFAM" id="SSF53850">
    <property type="entry name" value="Periplasmic binding protein-like II"/>
    <property type="match status" value="1"/>
</dbReference>
<evidence type="ECO:0000256" key="9">
    <source>
        <dbReference type="ARBA" id="ARBA00023136"/>
    </source>
</evidence>
<feature type="domain" description="Ionotropic glutamate receptor L-glutamate and glycine-binding" evidence="18">
    <location>
        <begin position="73"/>
        <end position="139"/>
    </location>
</feature>
<dbReference type="PANTHER" id="PTHR18966">
    <property type="entry name" value="IONOTROPIC GLUTAMATE RECEPTOR"/>
    <property type="match status" value="1"/>
</dbReference>
<evidence type="ECO:0000256" key="6">
    <source>
        <dbReference type="ARBA" id="ARBA00022989"/>
    </source>
</evidence>
<dbReference type="Pfam" id="PF10613">
    <property type="entry name" value="Lig_chan-Glu_bd"/>
    <property type="match status" value="1"/>
</dbReference>
<keyword evidence="12" id="KW-0628">Postsynaptic cell membrane</keyword>
<evidence type="ECO:0000256" key="5">
    <source>
        <dbReference type="ARBA" id="ARBA00022729"/>
    </source>
</evidence>
<evidence type="ECO:0000259" key="18">
    <source>
        <dbReference type="SMART" id="SM00918"/>
    </source>
</evidence>
<dbReference type="InterPro" id="IPR001320">
    <property type="entry name" value="Iontro_rcpt_C"/>
</dbReference>
<evidence type="ECO:0000256" key="7">
    <source>
        <dbReference type="ARBA" id="ARBA00023018"/>
    </source>
</evidence>
<keyword evidence="9 16" id="KW-0472">Membrane</keyword>
<evidence type="ECO:0000256" key="4">
    <source>
        <dbReference type="ARBA" id="ARBA00022692"/>
    </source>
</evidence>
<keyword evidence="13" id="KW-1071">Ligand-gated ion channel</keyword>
<keyword evidence="11" id="KW-0325">Glycoprotein</keyword>
<evidence type="ECO:0000256" key="10">
    <source>
        <dbReference type="ARBA" id="ARBA00023170"/>
    </source>
</evidence>
<dbReference type="Gene3D" id="3.40.190.10">
    <property type="entry name" value="Periplasmic binding protein-like II"/>
    <property type="match status" value="3"/>
</dbReference>
<feature type="domain" description="Ionotropic glutamate receptor C-terminal" evidence="17">
    <location>
        <begin position="63"/>
        <end position="396"/>
    </location>
</feature>
<keyword evidence="6 16" id="KW-1133">Transmembrane helix</keyword>
<evidence type="ECO:0000313" key="20">
    <source>
        <dbReference type="Proteomes" id="UP000728032"/>
    </source>
</evidence>
<keyword evidence="4 16" id="KW-0812">Transmembrane</keyword>
<dbReference type="InterPro" id="IPR015683">
    <property type="entry name" value="Ionotropic_Glu_rcpt"/>
</dbReference>
<keyword evidence="7" id="KW-0770">Synapse</keyword>
<keyword evidence="5" id="KW-0732">Signal</keyword>
<accession>A0A7R9LCY7</accession>
<evidence type="ECO:0000256" key="8">
    <source>
        <dbReference type="ARBA" id="ARBA00023065"/>
    </source>
</evidence>
<dbReference type="FunFam" id="3.40.190.10:FF:000060">
    <property type="entry name" value="Glutamate receptor ionotropic, kainate 1"/>
    <property type="match status" value="1"/>
</dbReference>
<dbReference type="FunFam" id="3.40.190.10:FF:000024">
    <property type="entry name" value="Glutamate receptor, ionotropic, delta 1"/>
    <property type="match status" value="1"/>
</dbReference>
<dbReference type="GO" id="GO:0045211">
    <property type="term" value="C:postsynaptic membrane"/>
    <property type="evidence" value="ECO:0007669"/>
    <property type="project" value="UniProtKB-SubCell"/>
</dbReference>
<sequence length="565" mass="63902">MNFYKNKSCNNFILCAIFIYCYSCECNAIISPQSMDQNLLAHDKDSRVIRATNSTRNSYRNKILIITSILSEPYLMEKSWAPGGIPTGNDRYEGYCKDLTDRLADLLGFQYELRLVNDSKYGQMDKYGVWDGMIGELVRREVDIAIAPLTITLRRKGAADFGHPFMSVGISILMKKPALISRPGIFSFMYPLSRETWVYILLSYIGVWVTLALVSRLSRIRHRKRDTNCEQYHNNCDSSMSSSIVWTVCGFFTPTLIPINSVDALSKQTDVEYGLLSGSSTQAFFQGSSIPTYKKMWEYMRTNPQVFVNDYREGIRRVRESNGKYAFLMGWKSTSLDYINHRLPCDTMKVGPNLDEKGYGIATPKGSPYGAILEDAIIKLQEDGVLAHLRHKWWSDRSECGLKMIMLCRLERVSQQLMDCVGSALQRRNALTIGSIDPNIVCKDYKHSLINGVITQSDTNCESIVKRCLNIESLYLNECLHDCNGLQTIVTNCPKLKCLTIADTNPIALYTREEWLQMAQQLATIGLTHLTIGNLEHRSAKNTSANDPANWGELQSDGYGICTNG</sequence>
<proteinExistence type="inferred from homology"/>
<dbReference type="OrthoDB" id="5984008at2759"/>
<evidence type="ECO:0000256" key="12">
    <source>
        <dbReference type="ARBA" id="ARBA00023257"/>
    </source>
</evidence>
<dbReference type="Gene3D" id="1.10.287.70">
    <property type="match status" value="1"/>
</dbReference>
<evidence type="ECO:0000256" key="3">
    <source>
        <dbReference type="ARBA" id="ARBA00022475"/>
    </source>
</evidence>
<protein>
    <recommendedName>
        <fullName evidence="21">Ionotropic glutamate receptor</fullName>
    </recommendedName>
</protein>
<name>A0A7R9LCY7_9ACAR</name>
<evidence type="ECO:0000313" key="19">
    <source>
        <dbReference type="EMBL" id="CAD7639400.1"/>
    </source>
</evidence>
<evidence type="ECO:0000256" key="2">
    <source>
        <dbReference type="ARBA" id="ARBA00022448"/>
    </source>
</evidence>